<dbReference type="PANTHER" id="PTHR43479">
    <property type="entry name" value="ACREF/ENVCD OPERON REPRESSOR-RELATED"/>
    <property type="match status" value="1"/>
</dbReference>
<dbReference type="PANTHER" id="PTHR43479:SF11">
    <property type="entry name" value="ACREF_ENVCD OPERON REPRESSOR-RELATED"/>
    <property type="match status" value="1"/>
</dbReference>
<name>A0A1H9W3A7_9BACI</name>
<feature type="DNA-binding region" description="H-T-H motif" evidence="3">
    <location>
        <begin position="33"/>
        <end position="52"/>
    </location>
</feature>
<dbReference type="AlphaFoldDB" id="A0A1H9W3A7"/>
<dbReference type="PRINTS" id="PR00455">
    <property type="entry name" value="HTHTETR"/>
</dbReference>
<dbReference type="InterPro" id="IPR050624">
    <property type="entry name" value="HTH-type_Tx_Regulator"/>
</dbReference>
<sequence>MTKQTVRRKSPKREELLETAEHLLIEKGIHNLTVDEIVREANASKTTFYKHFTDKKDIVKHVVERVFNISLQRIEKTVREAKETKLTQEAFLQVFDLKAYDELFKSDFLKELNQSYPDLVTLYNDWVMTRRLPLFRELMRLAKVDGIIRMDIDSDVLIHYTFSVRHAIKEVFQYQPEIMKQYDLKEFADKFFDIYLNGILEKQET</sequence>
<dbReference type="InterPro" id="IPR009057">
    <property type="entry name" value="Homeodomain-like_sf"/>
</dbReference>
<dbReference type="PROSITE" id="PS01081">
    <property type="entry name" value="HTH_TETR_1"/>
    <property type="match status" value="1"/>
</dbReference>
<dbReference type="Pfam" id="PF00440">
    <property type="entry name" value="TetR_N"/>
    <property type="match status" value="1"/>
</dbReference>
<keyword evidence="6" id="KW-1185">Reference proteome</keyword>
<evidence type="ECO:0000259" key="4">
    <source>
        <dbReference type="PROSITE" id="PS50977"/>
    </source>
</evidence>
<keyword evidence="1" id="KW-0678">Repressor</keyword>
<dbReference type="InterPro" id="IPR001647">
    <property type="entry name" value="HTH_TetR"/>
</dbReference>
<evidence type="ECO:0000313" key="6">
    <source>
        <dbReference type="Proteomes" id="UP000198571"/>
    </source>
</evidence>
<protein>
    <submittedName>
        <fullName evidence="5">DNA-binding transcriptional regulator, AcrR family</fullName>
    </submittedName>
</protein>
<evidence type="ECO:0000256" key="2">
    <source>
        <dbReference type="ARBA" id="ARBA00023125"/>
    </source>
</evidence>
<evidence type="ECO:0000256" key="1">
    <source>
        <dbReference type="ARBA" id="ARBA00022491"/>
    </source>
</evidence>
<accession>A0A1H9W3A7</accession>
<gene>
    <name evidence="5" type="ORF">SAMN05518684_11437</name>
</gene>
<dbReference type="SUPFAM" id="SSF46689">
    <property type="entry name" value="Homeodomain-like"/>
    <property type="match status" value="1"/>
</dbReference>
<dbReference type="EMBL" id="FOGT01000014">
    <property type="protein sequence ID" value="SES28348.1"/>
    <property type="molecule type" value="Genomic_DNA"/>
</dbReference>
<organism evidence="5 6">
    <name type="scientific">Salipaludibacillus aurantiacus</name>
    <dbReference type="NCBI Taxonomy" id="1601833"/>
    <lineage>
        <taxon>Bacteria</taxon>
        <taxon>Bacillati</taxon>
        <taxon>Bacillota</taxon>
        <taxon>Bacilli</taxon>
        <taxon>Bacillales</taxon>
        <taxon>Bacillaceae</taxon>
    </lineage>
</organism>
<dbReference type="PROSITE" id="PS50977">
    <property type="entry name" value="HTH_TETR_2"/>
    <property type="match status" value="1"/>
</dbReference>
<dbReference type="RefSeq" id="WP_093054150.1">
    <property type="nucleotide sequence ID" value="NZ_FOGT01000014.1"/>
</dbReference>
<evidence type="ECO:0000256" key="3">
    <source>
        <dbReference type="PROSITE-ProRule" id="PRU00335"/>
    </source>
</evidence>
<reference evidence="6" key="1">
    <citation type="submission" date="2016-10" db="EMBL/GenBank/DDBJ databases">
        <authorList>
            <person name="Varghese N."/>
            <person name="Submissions S."/>
        </authorList>
    </citation>
    <scope>NUCLEOTIDE SEQUENCE [LARGE SCALE GENOMIC DNA]</scope>
    <source>
        <strain evidence="6">S9</strain>
    </source>
</reference>
<dbReference type="STRING" id="1601833.SAMN05518684_11437"/>
<proteinExistence type="predicted"/>
<feature type="domain" description="HTH tetR-type" evidence="4">
    <location>
        <begin position="10"/>
        <end position="70"/>
    </location>
</feature>
<keyword evidence="2 3" id="KW-0238">DNA-binding</keyword>
<dbReference type="Proteomes" id="UP000198571">
    <property type="component" value="Unassembled WGS sequence"/>
</dbReference>
<dbReference type="Gene3D" id="1.10.357.10">
    <property type="entry name" value="Tetracycline Repressor, domain 2"/>
    <property type="match status" value="1"/>
</dbReference>
<dbReference type="InterPro" id="IPR023772">
    <property type="entry name" value="DNA-bd_HTH_TetR-type_CS"/>
</dbReference>
<evidence type="ECO:0000313" key="5">
    <source>
        <dbReference type="EMBL" id="SES28348.1"/>
    </source>
</evidence>
<dbReference type="OrthoDB" id="881297at2"/>
<dbReference type="GO" id="GO:0003677">
    <property type="term" value="F:DNA binding"/>
    <property type="evidence" value="ECO:0007669"/>
    <property type="project" value="UniProtKB-UniRule"/>
</dbReference>